<dbReference type="InterPro" id="IPR039383">
    <property type="entry name" value="FHIT"/>
</dbReference>
<dbReference type="PROSITE" id="PS51084">
    <property type="entry name" value="HIT_2"/>
    <property type="match status" value="1"/>
</dbReference>
<evidence type="ECO:0000256" key="4">
    <source>
        <dbReference type="PROSITE-ProRule" id="PRU00464"/>
    </source>
</evidence>
<feature type="short sequence motif" description="Histidine triad motif" evidence="4">
    <location>
        <begin position="117"/>
        <end position="121"/>
    </location>
</feature>
<evidence type="ECO:0000256" key="1">
    <source>
        <dbReference type="ARBA" id="ARBA00022741"/>
    </source>
</evidence>
<feature type="binding site" evidence="3">
    <location>
        <begin position="111"/>
        <end position="115"/>
    </location>
    <ligand>
        <name>substrate</name>
    </ligand>
</feature>
<dbReference type="InterPro" id="IPR052908">
    <property type="entry name" value="AP-4-A_phosphorylase"/>
</dbReference>
<evidence type="ECO:0000256" key="3">
    <source>
        <dbReference type="PIRSR" id="PIRSR639383-2"/>
    </source>
</evidence>
<dbReference type="Gene3D" id="3.30.428.10">
    <property type="entry name" value="HIT-like"/>
    <property type="match status" value="1"/>
</dbReference>
<feature type="domain" description="HIT" evidence="5">
    <location>
        <begin position="22"/>
        <end position="132"/>
    </location>
</feature>
<sequence length="166" mass="18382">MKRLWAPWRIQYIKGPPPRDCIFCTLPQDGRDREHRILHQGTRAFVILNTFPYNSGHLMVVPHRHVADLGALADDEILEVIHLTTAAMEAIQGAYGSAGFNVGANIGRAAGAGIVDHVHLHVVPRWVGDTNFMPVLGEVKVLPEDLSVTYDRLSQALHAVLARRAE</sequence>
<evidence type="ECO:0000313" key="6">
    <source>
        <dbReference type="EMBL" id="TMJ12824.1"/>
    </source>
</evidence>
<proteinExistence type="predicted"/>
<dbReference type="CDD" id="cd01275">
    <property type="entry name" value="FHIT"/>
    <property type="match status" value="1"/>
</dbReference>
<dbReference type="AlphaFoldDB" id="A0A537LXU1"/>
<reference evidence="6 7" key="1">
    <citation type="journal article" date="2019" name="Nat. Microbiol.">
        <title>Mediterranean grassland soil C-N compound turnover is dependent on rainfall and depth, and is mediated by genomically divergent microorganisms.</title>
        <authorList>
            <person name="Diamond S."/>
            <person name="Andeer P.F."/>
            <person name="Li Z."/>
            <person name="Crits-Christoph A."/>
            <person name="Burstein D."/>
            <person name="Anantharaman K."/>
            <person name="Lane K.R."/>
            <person name="Thomas B.C."/>
            <person name="Pan C."/>
            <person name="Northen T.R."/>
            <person name="Banfield J.F."/>
        </authorList>
    </citation>
    <scope>NUCLEOTIDE SEQUENCE [LARGE SCALE GENOMIC DNA]</scope>
    <source>
        <strain evidence="6">NP_5</strain>
    </source>
</reference>
<dbReference type="PANTHER" id="PTHR42997:SF1">
    <property type="entry name" value="AP-4-A PHOSPHORYLASE"/>
    <property type="match status" value="1"/>
</dbReference>
<gene>
    <name evidence="6" type="ORF">E6H02_05640</name>
</gene>
<keyword evidence="1" id="KW-0547">Nucleotide-binding</keyword>
<dbReference type="PANTHER" id="PTHR42997">
    <property type="entry name" value="HIT FAMILY HYDROLASE"/>
    <property type="match status" value="1"/>
</dbReference>
<evidence type="ECO:0000259" key="5">
    <source>
        <dbReference type="PROSITE" id="PS51084"/>
    </source>
</evidence>
<dbReference type="SUPFAM" id="SSF54197">
    <property type="entry name" value="HIT-like"/>
    <property type="match status" value="1"/>
</dbReference>
<dbReference type="GO" id="GO:0003824">
    <property type="term" value="F:catalytic activity"/>
    <property type="evidence" value="ECO:0007669"/>
    <property type="project" value="InterPro"/>
</dbReference>
<accession>A0A537LXU1</accession>
<evidence type="ECO:0000313" key="7">
    <source>
        <dbReference type="Proteomes" id="UP000320393"/>
    </source>
</evidence>
<feature type="binding site" evidence="3">
    <location>
        <position position="121"/>
    </location>
    <ligand>
        <name>substrate</name>
    </ligand>
</feature>
<organism evidence="6 7">
    <name type="scientific">Candidatus Segetimicrobium genomatis</name>
    <dbReference type="NCBI Taxonomy" id="2569760"/>
    <lineage>
        <taxon>Bacteria</taxon>
        <taxon>Bacillati</taxon>
        <taxon>Candidatus Sysuimicrobiota</taxon>
        <taxon>Candidatus Sysuimicrobiia</taxon>
        <taxon>Candidatus Sysuimicrobiales</taxon>
        <taxon>Candidatus Segetimicrobiaceae</taxon>
        <taxon>Candidatus Segetimicrobium</taxon>
    </lineage>
</organism>
<name>A0A537LXU1_9BACT</name>
<dbReference type="EMBL" id="VBAM01000174">
    <property type="protein sequence ID" value="TMJ12824.1"/>
    <property type="molecule type" value="Genomic_DNA"/>
</dbReference>
<protein>
    <submittedName>
        <fullName evidence="6">HIT domain-containing protein</fullName>
    </submittedName>
</protein>
<dbReference type="InterPro" id="IPR036265">
    <property type="entry name" value="HIT-like_sf"/>
</dbReference>
<feature type="binding site" evidence="3">
    <location>
        <position position="49"/>
    </location>
    <ligand>
        <name>substrate</name>
    </ligand>
</feature>
<feature type="active site" description="Tele-AMP-histidine intermediate" evidence="2">
    <location>
        <position position="119"/>
    </location>
</feature>
<dbReference type="GO" id="GO:0000166">
    <property type="term" value="F:nucleotide binding"/>
    <property type="evidence" value="ECO:0007669"/>
    <property type="project" value="UniProtKB-KW"/>
</dbReference>
<dbReference type="Pfam" id="PF01230">
    <property type="entry name" value="HIT"/>
    <property type="match status" value="1"/>
</dbReference>
<evidence type="ECO:0000256" key="2">
    <source>
        <dbReference type="PIRSR" id="PIRSR639383-1"/>
    </source>
</evidence>
<dbReference type="Proteomes" id="UP000320393">
    <property type="component" value="Unassembled WGS sequence"/>
</dbReference>
<comment type="caution">
    <text evidence="6">The sequence shown here is derived from an EMBL/GenBank/DDBJ whole genome shotgun (WGS) entry which is preliminary data.</text>
</comment>
<dbReference type="InterPro" id="IPR011146">
    <property type="entry name" value="HIT-like"/>
</dbReference>